<dbReference type="InterPro" id="IPR023006">
    <property type="entry name" value="YchJ-like"/>
</dbReference>
<dbReference type="Pfam" id="PF17775">
    <property type="entry name" value="YchJ_M-like"/>
    <property type="match status" value="1"/>
</dbReference>
<dbReference type="AlphaFoldDB" id="A0A432Y137"/>
<dbReference type="PANTHER" id="PTHR33747">
    <property type="entry name" value="UPF0225 PROTEIN SCO1677"/>
    <property type="match status" value="1"/>
</dbReference>
<feature type="domain" description="YchJ-like middle NTF2-like" evidence="2">
    <location>
        <begin position="36"/>
        <end position="126"/>
    </location>
</feature>
<reference evidence="4" key="1">
    <citation type="journal article" date="2018" name="Front. Microbiol.">
        <title>Genome-Based Analysis Reveals the Taxonomy and Diversity of the Family Idiomarinaceae.</title>
        <authorList>
            <person name="Liu Y."/>
            <person name="Lai Q."/>
            <person name="Shao Z."/>
        </authorList>
    </citation>
    <scope>NUCLEOTIDE SEQUENCE [LARGE SCALE GENOMIC DNA]</scope>
    <source>
        <strain evidence="4">BH195</strain>
    </source>
</reference>
<dbReference type="SUPFAM" id="SSF54427">
    <property type="entry name" value="NTF2-like"/>
    <property type="match status" value="1"/>
</dbReference>
<dbReference type="InterPro" id="IPR032710">
    <property type="entry name" value="NTF2-like_dom_sf"/>
</dbReference>
<comment type="similarity">
    <text evidence="1">Belongs to the UPF0225 family.</text>
</comment>
<name>A0A432Y137_9GAMM</name>
<accession>A0A432Y137</accession>
<dbReference type="OrthoDB" id="21421at2"/>
<dbReference type="EMBL" id="PIPW01000001">
    <property type="protein sequence ID" value="RUO54655.1"/>
    <property type="molecule type" value="Genomic_DNA"/>
</dbReference>
<evidence type="ECO:0000259" key="2">
    <source>
        <dbReference type="Pfam" id="PF17775"/>
    </source>
</evidence>
<sequence>MPVKAPKKCPCGGGLYRKCCGRFHLQNAGEAALPSSPEQLMRSRYSAFALGLRDYLLNTWHPSTRPHTLDLTDNPKWVQLQIVNSSQKGAQGQVHFRAYFQVGSDIGMHEELSEFVKEDGRWFYLKAKNLP</sequence>
<organism evidence="3 4">
    <name type="scientific">Pseudidiomarina halophila</name>
    <dbReference type="NCBI Taxonomy" id="1449799"/>
    <lineage>
        <taxon>Bacteria</taxon>
        <taxon>Pseudomonadati</taxon>
        <taxon>Pseudomonadota</taxon>
        <taxon>Gammaproteobacteria</taxon>
        <taxon>Alteromonadales</taxon>
        <taxon>Idiomarinaceae</taxon>
        <taxon>Pseudidiomarina</taxon>
    </lineage>
</organism>
<evidence type="ECO:0000256" key="1">
    <source>
        <dbReference type="HAMAP-Rule" id="MF_00612"/>
    </source>
</evidence>
<dbReference type="HAMAP" id="MF_00612">
    <property type="entry name" value="UPF0225"/>
    <property type="match status" value="1"/>
</dbReference>
<dbReference type="RefSeq" id="WP_126762225.1">
    <property type="nucleotide sequence ID" value="NZ_JBHLTZ010000004.1"/>
</dbReference>
<keyword evidence="4" id="KW-1185">Reference proteome</keyword>
<gene>
    <name evidence="3" type="ORF">CWI69_04390</name>
</gene>
<proteinExistence type="inferred from homology"/>
<dbReference type="Gene3D" id="3.10.450.50">
    <property type="match status" value="1"/>
</dbReference>
<dbReference type="Proteomes" id="UP000287198">
    <property type="component" value="Unassembled WGS sequence"/>
</dbReference>
<dbReference type="InterPro" id="IPR048469">
    <property type="entry name" value="YchJ-like_M"/>
</dbReference>
<evidence type="ECO:0000313" key="4">
    <source>
        <dbReference type="Proteomes" id="UP000287198"/>
    </source>
</evidence>
<protein>
    <recommendedName>
        <fullName evidence="1">UPF0225 protein CWI69_04390</fullName>
    </recommendedName>
</protein>
<evidence type="ECO:0000313" key="3">
    <source>
        <dbReference type="EMBL" id="RUO54655.1"/>
    </source>
</evidence>
<dbReference type="PANTHER" id="PTHR33747:SF1">
    <property type="entry name" value="ADENYLATE CYCLASE-ASSOCIATED CAP C-TERMINAL DOMAIN-CONTAINING PROTEIN"/>
    <property type="match status" value="1"/>
</dbReference>
<comment type="caution">
    <text evidence="3">The sequence shown here is derived from an EMBL/GenBank/DDBJ whole genome shotgun (WGS) entry which is preliminary data.</text>
</comment>